<evidence type="ECO:0000313" key="3">
    <source>
        <dbReference type="Proteomes" id="UP000051952"/>
    </source>
</evidence>
<keyword evidence="3" id="KW-1185">Reference proteome</keyword>
<sequence length="143" mass="16902">MSSHLSCYPCYKRILCDFIFRRTFLAFFSSRFVETKYSFSKSPLLSPLRQIATVPSGEFSFIRCFIFFLYFSFWMTQSQLGKYLCVRKKLTLYSFHLCCCCCFFSGFVCLFVALLERPLSLQFSCSLKWARAKSLQPETNHYD</sequence>
<evidence type="ECO:0000313" key="2">
    <source>
        <dbReference type="EMBL" id="CUG90859.1"/>
    </source>
</evidence>
<keyword evidence="1" id="KW-1133">Transmembrane helix</keyword>
<dbReference type="AlphaFoldDB" id="A0A0S4JL66"/>
<keyword evidence="1 2" id="KW-0812">Transmembrane</keyword>
<dbReference type="VEuPathDB" id="TriTrypDB:BSAL_28980"/>
<name>A0A0S4JL66_BODSA</name>
<keyword evidence="1" id="KW-0472">Membrane</keyword>
<proteinExistence type="predicted"/>
<organism evidence="2 3">
    <name type="scientific">Bodo saltans</name>
    <name type="common">Flagellated protozoan</name>
    <dbReference type="NCBI Taxonomy" id="75058"/>
    <lineage>
        <taxon>Eukaryota</taxon>
        <taxon>Discoba</taxon>
        <taxon>Euglenozoa</taxon>
        <taxon>Kinetoplastea</taxon>
        <taxon>Metakinetoplastina</taxon>
        <taxon>Eubodonida</taxon>
        <taxon>Bodonidae</taxon>
        <taxon>Bodo</taxon>
    </lineage>
</organism>
<gene>
    <name evidence="2" type="ORF">BSAL_28980</name>
</gene>
<evidence type="ECO:0000256" key="1">
    <source>
        <dbReference type="SAM" id="Phobius"/>
    </source>
</evidence>
<feature type="transmembrane region" description="Helical" evidence="1">
    <location>
        <begin position="93"/>
        <end position="115"/>
    </location>
</feature>
<dbReference type="EMBL" id="CYKH01001869">
    <property type="protein sequence ID" value="CUG90859.1"/>
    <property type="molecule type" value="Genomic_DNA"/>
</dbReference>
<protein>
    <submittedName>
        <fullName evidence="2">Transmembrane protein, putative</fullName>
    </submittedName>
</protein>
<feature type="transmembrane region" description="Helical" evidence="1">
    <location>
        <begin position="51"/>
        <end position="73"/>
    </location>
</feature>
<reference evidence="3" key="1">
    <citation type="submission" date="2015-09" db="EMBL/GenBank/DDBJ databases">
        <authorList>
            <consortium name="Pathogen Informatics"/>
        </authorList>
    </citation>
    <scope>NUCLEOTIDE SEQUENCE [LARGE SCALE GENOMIC DNA]</scope>
    <source>
        <strain evidence="3">Lake Konstanz</strain>
    </source>
</reference>
<accession>A0A0S4JL66</accession>
<dbReference type="Proteomes" id="UP000051952">
    <property type="component" value="Unassembled WGS sequence"/>
</dbReference>